<feature type="domain" description="RNA-binding S4" evidence="10">
    <location>
        <begin position="12"/>
        <end position="73"/>
    </location>
</feature>
<gene>
    <name evidence="11" type="ORF">Theth_1071</name>
</gene>
<dbReference type="PROSITE" id="PS50889">
    <property type="entry name" value="S4"/>
    <property type="match status" value="1"/>
</dbReference>
<dbReference type="PATRIC" id="fig|688269.3.peg.1099"/>
<reference evidence="11 12" key="1">
    <citation type="submission" date="2010-11" db="EMBL/GenBank/DDBJ databases">
        <title>The complete genome of Thermotoga thermarum DSM 5069.</title>
        <authorList>
            <consortium name="US DOE Joint Genome Institute (JGI-PGF)"/>
            <person name="Lucas S."/>
            <person name="Copeland A."/>
            <person name="Lapidus A."/>
            <person name="Bruce D."/>
            <person name="Goodwin L."/>
            <person name="Pitluck S."/>
            <person name="Kyrpides N."/>
            <person name="Mavromatis K."/>
            <person name="Ivanova N."/>
            <person name="Zeytun A."/>
            <person name="Brettin T."/>
            <person name="Detter J.C."/>
            <person name="Tapia R."/>
            <person name="Han C."/>
            <person name="Land M."/>
            <person name="Hauser L."/>
            <person name="Markowitz V."/>
            <person name="Cheng J.-F."/>
            <person name="Hugenholtz P."/>
            <person name="Woyke T."/>
            <person name="Wu D."/>
            <person name="Spring S."/>
            <person name="Schroeder M."/>
            <person name="Brambilla E."/>
            <person name="Klenk H.-P."/>
            <person name="Eisen J.A."/>
        </authorList>
    </citation>
    <scope>NUCLEOTIDE SEQUENCE [LARGE SCALE GENOMIC DNA]</scope>
    <source>
        <strain evidence="11 12">DSM 5069</strain>
    </source>
</reference>
<dbReference type="EMBL" id="CP002351">
    <property type="protein sequence ID" value="AEH51151.1"/>
    <property type="molecule type" value="Genomic_DNA"/>
</dbReference>
<dbReference type="PANTHER" id="PTHR21600:SF92">
    <property type="entry name" value="RIBOSOMAL LARGE SUBUNIT PSEUDOURIDINE SYNTHASE C"/>
    <property type="match status" value="1"/>
</dbReference>
<comment type="catalytic activity">
    <reaction evidence="1">
        <text>uridine(955/2504/2580) in 23S rRNA = pseudouridine(955/2504/2580) in 23S rRNA</text>
        <dbReference type="Rhea" id="RHEA:42528"/>
        <dbReference type="Rhea" id="RHEA-COMP:10099"/>
        <dbReference type="Rhea" id="RHEA-COMP:10100"/>
        <dbReference type="ChEBI" id="CHEBI:65314"/>
        <dbReference type="ChEBI" id="CHEBI:65315"/>
        <dbReference type="EC" id="5.4.99.24"/>
    </reaction>
</comment>
<dbReference type="Pfam" id="PF00849">
    <property type="entry name" value="PseudoU_synth_2"/>
    <property type="match status" value="1"/>
</dbReference>
<dbReference type="eggNOG" id="COG0564">
    <property type="taxonomic scope" value="Bacteria"/>
</dbReference>
<dbReference type="Proteomes" id="UP000006804">
    <property type="component" value="Chromosome"/>
</dbReference>
<keyword evidence="6 9" id="KW-0413">Isomerase</keyword>
<comment type="similarity">
    <text evidence="3 9">Belongs to the pseudouridine synthase RluA family.</text>
</comment>
<dbReference type="PROSITE" id="PS01129">
    <property type="entry name" value="PSI_RLU"/>
    <property type="match status" value="1"/>
</dbReference>
<feature type="active site" evidence="7">
    <location>
        <position position="135"/>
    </location>
</feature>
<dbReference type="GO" id="GO:0000455">
    <property type="term" value="P:enzyme-directed rRNA pseudouridine synthesis"/>
    <property type="evidence" value="ECO:0007669"/>
    <property type="project" value="UniProtKB-ARBA"/>
</dbReference>
<dbReference type="InterPro" id="IPR050188">
    <property type="entry name" value="RluA_PseudoU_synthase"/>
</dbReference>
<evidence type="ECO:0000259" key="10">
    <source>
        <dbReference type="SMART" id="SM00363"/>
    </source>
</evidence>
<dbReference type="CDD" id="cd00165">
    <property type="entry name" value="S4"/>
    <property type="match status" value="1"/>
</dbReference>
<dbReference type="InterPro" id="IPR002942">
    <property type="entry name" value="S4_RNA-bd"/>
</dbReference>
<organism evidence="11 12">
    <name type="scientific">Pseudothermotoga thermarum DSM 5069</name>
    <dbReference type="NCBI Taxonomy" id="688269"/>
    <lineage>
        <taxon>Bacteria</taxon>
        <taxon>Thermotogati</taxon>
        <taxon>Thermotogota</taxon>
        <taxon>Thermotogae</taxon>
        <taxon>Thermotogales</taxon>
        <taxon>Thermotogaceae</taxon>
        <taxon>Pseudothermotoga</taxon>
    </lineage>
</organism>
<dbReference type="OrthoDB" id="9807829at2"/>
<sequence precursor="true">MELIVDQENFYARIDKFLRKNLKNVPLSEIYKFLRKGLVKVNGKTVREPSYEIQVGDKITVDADLSVYQRDEKELRPVPIKLDILYEDENLLAINKKPNIALHPGEGTKGTTLIQGLMFYGKKKGFKPYLVHRLDRETSGVLLVAKNPKTARTLSQMFRDRLIEKEYLALVHGILKGKGVIDKPLDGLEAVTEYVVLKNFDNVTLVRVLPHTGRTHQIRKHMAMIGHPVVGDKLYGIKEVNEFFKEKYKLRRQFLHCLRLVFTNPSFYGKLVIKAPLPDDLQRVLEELSK</sequence>
<keyword evidence="5 8" id="KW-0694">RNA-binding</keyword>
<dbReference type="HOGENOM" id="CLU_016902_1_0_0"/>
<dbReference type="InterPro" id="IPR006224">
    <property type="entry name" value="PsdUridine_synth_RluA-like_CS"/>
</dbReference>
<dbReference type="Gene3D" id="3.30.2350.10">
    <property type="entry name" value="Pseudouridine synthase"/>
    <property type="match status" value="1"/>
</dbReference>
<dbReference type="AlphaFoldDB" id="F7YYV8"/>
<dbReference type="NCBIfam" id="TIGR00005">
    <property type="entry name" value="rluA_subfam"/>
    <property type="match status" value="1"/>
</dbReference>
<evidence type="ECO:0000256" key="9">
    <source>
        <dbReference type="RuleBase" id="RU362028"/>
    </source>
</evidence>
<dbReference type="CDD" id="cd02869">
    <property type="entry name" value="PseudoU_synth_RluA_like"/>
    <property type="match status" value="1"/>
</dbReference>
<evidence type="ECO:0000256" key="1">
    <source>
        <dbReference type="ARBA" id="ARBA00000381"/>
    </source>
</evidence>
<dbReference type="SMART" id="SM00363">
    <property type="entry name" value="S4"/>
    <property type="match status" value="1"/>
</dbReference>
<dbReference type="EC" id="5.4.99.-" evidence="9"/>
<evidence type="ECO:0000256" key="3">
    <source>
        <dbReference type="ARBA" id="ARBA00010876"/>
    </source>
</evidence>
<comment type="catalytic activity">
    <reaction evidence="9">
        <text>a uridine in RNA = a pseudouridine in RNA</text>
        <dbReference type="Rhea" id="RHEA:48348"/>
        <dbReference type="Rhea" id="RHEA-COMP:12068"/>
        <dbReference type="Rhea" id="RHEA-COMP:12069"/>
        <dbReference type="ChEBI" id="CHEBI:65314"/>
        <dbReference type="ChEBI" id="CHEBI:65315"/>
    </reaction>
</comment>
<dbReference type="InterPro" id="IPR006145">
    <property type="entry name" value="PsdUridine_synth_RsuA/RluA"/>
</dbReference>
<evidence type="ECO:0000256" key="4">
    <source>
        <dbReference type="ARBA" id="ARBA00022552"/>
    </source>
</evidence>
<dbReference type="SUPFAM" id="SSF55174">
    <property type="entry name" value="Alpha-L RNA-binding motif"/>
    <property type="match status" value="1"/>
</dbReference>
<name>F7YYV8_9THEM</name>
<proteinExistence type="inferred from homology"/>
<evidence type="ECO:0000256" key="8">
    <source>
        <dbReference type="PROSITE-ProRule" id="PRU00182"/>
    </source>
</evidence>
<protein>
    <recommendedName>
        <fullName evidence="9">Pseudouridine synthase</fullName>
        <ecNumber evidence="9">5.4.99.-</ecNumber>
    </recommendedName>
</protein>
<dbReference type="InterPro" id="IPR020103">
    <property type="entry name" value="PsdUridine_synth_cat_dom_sf"/>
</dbReference>
<evidence type="ECO:0000256" key="5">
    <source>
        <dbReference type="ARBA" id="ARBA00022884"/>
    </source>
</evidence>
<dbReference type="PANTHER" id="PTHR21600">
    <property type="entry name" value="MITOCHONDRIAL RNA PSEUDOURIDINE SYNTHASE"/>
    <property type="match status" value="1"/>
</dbReference>
<keyword evidence="12" id="KW-1185">Reference proteome</keyword>
<dbReference type="RefSeq" id="WP_013932371.1">
    <property type="nucleotide sequence ID" value="NC_015707.1"/>
</dbReference>
<evidence type="ECO:0000313" key="12">
    <source>
        <dbReference type="Proteomes" id="UP000006804"/>
    </source>
</evidence>
<dbReference type="STRING" id="688269.Theth_1071"/>
<dbReference type="KEGG" id="tta:Theth_1071"/>
<dbReference type="Gene3D" id="3.10.290.10">
    <property type="entry name" value="RNA-binding S4 domain"/>
    <property type="match status" value="1"/>
</dbReference>
<dbReference type="Pfam" id="PF01479">
    <property type="entry name" value="S4"/>
    <property type="match status" value="1"/>
</dbReference>
<accession>F7YYV8</accession>
<dbReference type="GO" id="GO:0160141">
    <property type="term" value="F:23S rRNA pseudouridine(955/2504/2580) synthase activity"/>
    <property type="evidence" value="ECO:0007669"/>
    <property type="project" value="UniProtKB-EC"/>
</dbReference>
<comment type="function">
    <text evidence="2">Responsible for synthesis of pseudouridine from uracil at positions 955, 2504 and 2580 in 23S ribosomal RNA.</text>
</comment>
<dbReference type="GO" id="GO:0003723">
    <property type="term" value="F:RNA binding"/>
    <property type="evidence" value="ECO:0007669"/>
    <property type="project" value="UniProtKB-KW"/>
</dbReference>
<dbReference type="InterPro" id="IPR036986">
    <property type="entry name" value="S4_RNA-bd_sf"/>
</dbReference>
<dbReference type="SUPFAM" id="SSF55120">
    <property type="entry name" value="Pseudouridine synthase"/>
    <property type="match status" value="1"/>
</dbReference>
<dbReference type="InterPro" id="IPR006225">
    <property type="entry name" value="PsdUridine_synth_RluC/D"/>
</dbReference>
<keyword evidence="4" id="KW-0698">rRNA processing</keyword>
<evidence type="ECO:0000256" key="2">
    <source>
        <dbReference type="ARBA" id="ARBA00002876"/>
    </source>
</evidence>
<evidence type="ECO:0000313" key="11">
    <source>
        <dbReference type="EMBL" id="AEH51151.1"/>
    </source>
</evidence>
<evidence type="ECO:0000256" key="7">
    <source>
        <dbReference type="PIRSR" id="PIRSR606225-1"/>
    </source>
</evidence>
<evidence type="ECO:0000256" key="6">
    <source>
        <dbReference type="ARBA" id="ARBA00023235"/>
    </source>
</evidence>